<dbReference type="RefSeq" id="WP_338225831.1">
    <property type="nucleotide sequence ID" value="NZ_BTPD01000015.1"/>
</dbReference>
<comment type="caution">
    <text evidence="1">The sequence shown here is derived from an EMBL/GenBank/DDBJ whole genome shotgun (WGS) entry which is preliminary data.</text>
</comment>
<accession>A0ABQ6PT04</accession>
<proteinExistence type="predicted"/>
<dbReference type="EMBL" id="BTPD01000015">
    <property type="protein sequence ID" value="GMQ31129.1"/>
    <property type="molecule type" value="Genomic_DNA"/>
</dbReference>
<dbReference type="Proteomes" id="UP001338309">
    <property type="component" value="Unassembled WGS sequence"/>
</dbReference>
<evidence type="ECO:0000313" key="1">
    <source>
        <dbReference type="EMBL" id="GMQ31129.1"/>
    </source>
</evidence>
<sequence length="260" mass="30152">MQKLISIDLIADFGFLRKPDTNDGISLSYNMLHKPSLLGIFGAVLGMEGYQKRGELPEYYQKLKDLKVGIAPIGHQNGNFPKTTIVYTNTVGYANKDGNFIAYENTLIRPSYRVYVALEESHLLVDYLKKGYAEYIPYLGKNEFPVWWHNFKEYDIKPFGFDQDYEVKTLFVKKEDDDRVRSNESGGRPLGFAALLSKFKDAFFYFERLPLGFREFESSKRGKEYQYELVPFVYSNTKFKADFQLDNLYSIGKSEVVQLN</sequence>
<reference evidence="1 2" key="1">
    <citation type="submission" date="2023-08" db="EMBL/GenBank/DDBJ databases">
        <title>Draft genome sequence of Algoriphagus confluentis.</title>
        <authorList>
            <person name="Takatani N."/>
            <person name="Hosokawa M."/>
            <person name="Sawabe T."/>
        </authorList>
    </citation>
    <scope>NUCLEOTIDE SEQUENCE [LARGE SCALE GENOMIC DNA]</scope>
    <source>
        <strain evidence="1 2">NBRC 111222</strain>
    </source>
</reference>
<keyword evidence="2" id="KW-1185">Reference proteome</keyword>
<evidence type="ECO:0008006" key="3">
    <source>
        <dbReference type="Google" id="ProtNLM"/>
    </source>
</evidence>
<protein>
    <recommendedName>
        <fullName evidence="3">Type I-B CRISPR-associated protein Cas5</fullName>
    </recommendedName>
</protein>
<evidence type="ECO:0000313" key="2">
    <source>
        <dbReference type="Proteomes" id="UP001338309"/>
    </source>
</evidence>
<gene>
    <name evidence="1" type="ORF">Aconfl_37720</name>
</gene>
<organism evidence="1 2">
    <name type="scientific">Algoriphagus confluentis</name>
    <dbReference type="NCBI Taxonomy" id="1697556"/>
    <lineage>
        <taxon>Bacteria</taxon>
        <taxon>Pseudomonadati</taxon>
        <taxon>Bacteroidota</taxon>
        <taxon>Cytophagia</taxon>
        <taxon>Cytophagales</taxon>
        <taxon>Cyclobacteriaceae</taxon>
        <taxon>Algoriphagus</taxon>
    </lineage>
</organism>
<name>A0ABQ6PT04_9BACT</name>